<evidence type="ECO:0000313" key="1">
    <source>
        <dbReference type="EMBL" id="KAI5658745.1"/>
    </source>
</evidence>
<sequence length="448" mass="50047">MPAKHTWLPPTSSSLLHPSLTAGAQKEKLLHLPLEMMTMMMDNSATSPNCFSELQQGMEDPTNFLISNDDKCDVMEFLDEDICAVLGQDYFQISSFSPNDYSFSPNLDPNSTLYPSSSSTPTDIHDQSPPFMLNDDIDEIMNRRPAKQLKSTSNNNQNNQNPSTIHDSFDAQMSTPYLLTFGNPNSPEIINPPHHQQHHQPNATLNLNPSDEDVQVSEVFNSQSSSYGNLIEEEAAAPKSSKPTSKKSGGRVRPASQTYDHIIAERKRREILSQRFMALSTLVPGLKKMDKTSVLGDAIKYLKYLQERVQILEDQAAKQTMESVVMVKKSHVFIQEEEDDEEGSSDDQITSDGGSSEEHPLPEIEVKVCNKTLLLRIHCEKQKGVLIKLLNEIERLNLGVTNINVAPFGSLALDITIIAEMEKEYNMTTVQVIKNLRSVLLNSPPMAD</sequence>
<organism evidence="1 2">
    <name type="scientific">Catharanthus roseus</name>
    <name type="common">Madagascar periwinkle</name>
    <name type="synonym">Vinca rosea</name>
    <dbReference type="NCBI Taxonomy" id="4058"/>
    <lineage>
        <taxon>Eukaryota</taxon>
        <taxon>Viridiplantae</taxon>
        <taxon>Streptophyta</taxon>
        <taxon>Embryophyta</taxon>
        <taxon>Tracheophyta</taxon>
        <taxon>Spermatophyta</taxon>
        <taxon>Magnoliopsida</taxon>
        <taxon>eudicotyledons</taxon>
        <taxon>Gunneridae</taxon>
        <taxon>Pentapetalae</taxon>
        <taxon>asterids</taxon>
        <taxon>lamiids</taxon>
        <taxon>Gentianales</taxon>
        <taxon>Apocynaceae</taxon>
        <taxon>Rauvolfioideae</taxon>
        <taxon>Vinceae</taxon>
        <taxon>Catharanthinae</taxon>
        <taxon>Catharanthus</taxon>
    </lineage>
</organism>
<dbReference type="Proteomes" id="UP001060085">
    <property type="component" value="Linkage Group LG06"/>
</dbReference>
<evidence type="ECO:0000313" key="2">
    <source>
        <dbReference type="Proteomes" id="UP001060085"/>
    </source>
</evidence>
<dbReference type="EMBL" id="CM044706">
    <property type="protein sequence ID" value="KAI5658745.1"/>
    <property type="molecule type" value="Genomic_DNA"/>
</dbReference>
<protein>
    <submittedName>
        <fullName evidence="1">Uncharacterized protein</fullName>
    </submittedName>
</protein>
<gene>
    <name evidence="1" type="ORF">M9H77_27538</name>
</gene>
<name>A0ACC0AEN1_CATRO</name>
<proteinExistence type="predicted"/>
<accession>A0ACC0AEN1</accession>
<comment type="caution">
    <text evidence="1">The sequence shown here is derived from an EMBL/GenBank/DDBJ whole genome shotgun (WGS) entry which is preliminary data.</text>
</comment>
<keyword evidence="2" id="KW-1185">Reference proteome</keyword>
<reference evidence="2" key="1">
    <citation type="journal article" date="2023" name="Nat. Plants">
        <title>Single-cell RNA sequencing provides a high-resolution roadmap for understanding the multicellular compartmentation of specialized metabolism.</title>
        <authorList>
            <person name="Sun S."/>
            <person name="Shen X."/>
            <person name="Li Y."/>
            <person name="Li Y."/>
            <person name="Wang S."/>
            <person name="Li R."/>
            <person name="Zhang H."/>
            <person name="Shen G."/>
            <person name="Guo B."/>
            <person name="Wei J."/>
            <person name="Xu J."/>
            <person name="St-Pierre B."/>
            <person name="Chen S."/>
            <person name="Sun C."/>
        </authorList>
    </citation>
    <scope>NUCLEOTIDE SEQUENCE [LARGE SCALE GENOMIC DNA]</scope>
</reference>